<dbReference type="FunFam" id="4.10.400.10:FF:000113">
    <property type="entry name" value="Low-density lipoprotein receptor-related protein 8"/>
    <property type="match status" value="1"/>
</dbReference>
<keyword evidence="6" id="KW-0254">Endocytosis</keyword>
<evidence type="ECO:0000256" key="5">
    <source>
        <dbReference type="ARBA" id="ARBA00022548"/>
    </source>
</evidence>
<evidence type="ECO:0000256" key="18">
    <source>
        <dbReference type="ARBA" id="ARBA00023176"/>
    </source>
</evidence>
<keyword evidence="7 25" id="KW-0812">Transmembrane</keyword>
<evidence type="ECO:0000256" key="14">
    <source>
        <dbReference type="ARBA" id="ARBA00023136"/>
    </source>
</evidence>
<dbReference type="SMART" id="SM00192">
    <property type="entry name" value="LDLa"/>
    <property type="match status" value="5"/>
</dbReference>
<dbReference type="PANTHER" id="PTHR22722:SF15">
    <property type="entry name" value="LOW-DENSITY LIPOPROTEIN RECEPTOR-RELATED"/>
    <property type="match status" value="1"/>
</dbReference>
<keyword evidence="9 26" id="KW-0732">Signal</keyword>
<dbReference type="InterPro" id="IPR011042">
    <property type="entry name" value="6-blade_b-propeller_TolB-like"/>
</dbReference>
<keyword evidence="20" id="KW-0753">Steroid metabolism</keyword>
<keyword evidence="19" id="KW-0325">Glycoprotein</keyword>
<dbReference type="PROSITE" id="PS50068">
    <property type="entry name" value="LDLRA_2"/>
    <property type="match status" value="5"/>
</dbReference>
<comment type="caution">
    <text evidence="22">Lacks conserved residue(s) required for the propagation of feature annotation.</text>
</comment>
<comment type="subcellular location">
    <subcellularLocation>
        <location evidence="21">Endomembrane system</location>
        <topology evidence="21">Single-pass type I membrane protein</topology>
    </subcellularLocation>
    <subcellularLocation>
        <location evidence="1">Membrane</location>
        <location evidence="1">Clathrin-coated pit</location>
    </subcellularLocation>
</comment>
<keyword evidence="4" id="KW-0245">EGF-like domain</keyword>
<evidence type="ECO:0000256" key="23">
    <source>
        <dbReference type="PROSITE-ProRule" id="PRU00461"/>
    </source>
</evidence>
<dbReference type="InterPro" id="IPR000742">
    <property type="entry name" value="EGF"/>
</dbReference>
<dbReference type="PROSITE" id="PS01186">
    <property type="entry name" value="EGF_2"/>
    <property type="match status" value="1"/>
</dbReference>
<feature type="repeat" description="LDL-receptor class B" evidence="23">
    <location>
        <begin position="447"/>
        <end position="490"/>
    </location>
</feature>
<reference evidence="28" key="2">
    <citation type="submission" date="2025-09" db="UniProtKB">
        <authorList>
            <consortium name="Ensembl"/>
        </authorList>
    </citation>
    <scope>IDENTIFICATION</scope>
</reference>
<dbReference type="PRINTS" id="PR00261">
    <property type="entry name" value="LDLRECEPTOR"/>
</dbReference>
<evidence type="ECO:0000256" key="12">
    <source>
        <dbReference type="ARBA" id="ARBA00023055"/>
    </source>
</evidence>
<evidence type="ECO:0000256" key="10">
    <source>
        <dbReference type="ARBA" id="ARBA00022737"/>
    </source>
</evidence>
<dbReference type="PROSITE" id="PS01187">
    <property type="entry name" value="EGF_CA"/>
    <property type="match status" value="1"/>
</dbReference>
<keyword evidence="3" id="KW-0813">Transport</keyword>
<dbReference type="FunFam" id="4.10.400.10:FF:000111">
    <property type="entry name" value="Low density lipoprotein receptor"/>
    <property type="match status" value="1"/>
</dbReference>
<dbReference type="GO" id="GO:0006869">
    <property type="term" value="P:lipid transport"/>
    <property type="evidence" value="ECO:0007669"/>
    <property type="project" value="UniProtKB-KW"/>
</dbReference>
<keyword evidence="14 25" id="KW-0472">Membrane</keyword>
<dbReference type="Gene3D" id="2.120.10.30">
    <property type="entry name" value="TolB, C-terminal domain"/>
    <property type="match status" value="1"/>
</dbReference>
<dbReference type="SUPFAM" id="SSF57424">
    <property type="entry name" value="LDL receptor-like module"/>
    <property type="match status" value="5"/>
</dbReference>
<dbReference type="SMART" id="SM00181">
    <property type="entry name" value="EGF"/>
    <property type="match status" value="3"/>
</dbReference>
<dbReference type="GO" id="GO:0008203">
    <property type="term" value="P:cholesterol metabolic process"/>
    <property type="evidence" value="ECO:0007669"/>
    <property type="project" value="UniProtKB-KW"/>
</dbReference>
<evidence type="ECO:0000256" key="15">
    <source>
        <dbReference type="ARBA" id="ARBA00023157"/>
    </source>
</evidence>
<evidence type="ECO:0000256" key="22">
    <source>
        <dbReference type="PROSITE-ProRule" id="PRU00124"/>
    </source>
</evidence>
<feature type="disulfide bond" evidence="22">
    <location>
        <begin position="35"/>
        <end position="53"/>
    </location>
</feature>
<dbReference type="Ensembl" id="ENSSDAT00000009058.1">
    <property type="protein sequence ID" value="ENSSDAP00000007951.1"/>
    <property type="gene ID" value="ENSSDAG00000007262.1"/>
</dbReference>
<feature type="signal peptide" evidence="26">
    <location>
        <begin position="1"/>
        <end position="22"/>
    </location>
</feature>
<evidence type="ECO:0000313" key="28">
    <source>
        <dbReference type="Ensembl" id="ENSSDAP00000007951.1"/>
    </source>
</evidence>
<proteinExistence type="inferred from homology"/>
<dbReference type="CDD" id="cd00112">
    <property type="entry name" value="LDLa"/>
    <property type="match status" value="5"/>
</dbReference>
<evidence type="ECO:0000256" key="25">
    <source>
        <dbReference type="SAM" id="Phobius"/>
    </source>
</evidence>
<dbReference type="GO" id="GO:0034362">
    <property type="term" value="C:low-density lipoprotein particle"/>
    <property type="evidence" value="ECO:0007669"/>
    <property type="project" value="UniProtKB-KW"/>
</dbReference>
<dbReference type="InterPro" id="IPR001881">
    <property type="entry name" value="EGF-like_Ca-bd_dom"/>
</dbReference>
<feature type="disulfide bond" evidence="22">
    <location>
        <begin position="202"/>
        <end position="220"/>
    </location>
</feature>
<dbReference type="PROSITE" id="PS51120">
    <property type="entry name" value="LDLRB"/>
    <property type="match status" value="4"/>
</dbReference>
<keyword evidence="5" id="KW-0153">Cholesterol metabolism</keyword>
<evidence type="ECO:0000256" key="17">
    <source>
        <dbReference type="ARBA" id="ARBA00023170"/>
    </source>
</evidence>
<feature type="domain" description="EGF-like" evidence="27">
    <location>
        <begin position="256"/>
        <end position="270"/>
    </location>
</feature>
<dbReference type="CDD" id="cd00054">
    <property type="entry name" value="EGF_CA"/>
    <property type="match status" value="1"/>
</dbReference>
<dbReference type="Gene3D" id="2.10.25.10">
    <property type="entry name" value="Laminin"/>
    <property type="match status" value="3"/>
</dbReference>
<dbReference type="FunFam" id="4.10.400.10:FF:000084">
    <property type="entry name" value="Low density lipoprotein receptor"/>
    <property type="match status" value="1"/>
</dbReference>
<feature type="disulfide bond" evidence="22">
    <location>
        <begin position="90"/>
        <end position="105"/>
    </location>
</feature>
<keyword evidence="8" id="KW-0427">LDL</keyword>
<evidence type="ECO:0000256" key="2">
    <source>
        <dbReference type="ARBA" id="ARBA00009939"/>
    </source>
</evidence>
<dbReference type="GO" id="GO:0016324">
    <property type="term" value="C:apical plasma membrane"/>
    <property type="evidence" value="ECO:0007669"/>
    <property type="project" value="TreeGrafter"/>
</dbReference>
<dbReference type="Pfam" id="PF00057">
    <property type="entry name" value="Ldl_recept_a"/>
    <property type="match status" value="5"/>
</dbReference>
<keyword evidence="29" id="KW-1185">Reference proteome</keyword>
<dbReference type="SMART" id="SM00179">
    <property type="entry name" value="EGF_CA"/>
    <property type="match status" value="2"/>
</dbReference>
<sequence length="779" mass="86474">MRTADWGLHWAVALLFFAAVGAKVEGKCGRNEFQCLDGKCISYKWVCDGSPECQDGSDESQETCMSVTCKSGDFNCGGRVNRCIPNFWRCDSQVDCENGSDEQNCSAKTCSQDEFRCHDGKCISQNFVCDGDRDCLDGSDEGSCPVTTCGVATCRPDEFQCSDGTCIHGSRQCDREHDCKDMSDEVGCINVTLCEGPNKFKCHSGECIPLDKVCNSARDCRDWSDEPLKECGTNECLDNNGGCSHICNDLKIGHECLCPDGFRLVDQRRCEDIDECQDPATCSQLCVNLQGSYKCECQEGFQMDPHTQACKATGSIAYLFFTNRHEVRKMTLDRSEYTSLIPNLKNVVALDTEVASNRIYWSDLSQRKIYSTQIDRAPSLSTYDTVIGSDLHAPDGLAVDWIHSNIYWTDSVLGTVSVADTKGMKRRTLFQEIGSKPRAIVVDPVHGFMYWTDWGTPAKIKKGGLNGVDVYSLVTEDIQWPNGITLDLTNGRLYWVDSKLHSISSIDVNGGNRKTILEDKKLLAHPFSLAIFEDKVFWTDIMNEAIFSANRLTGLDIDLVAENLLSPEDIVLFHNVTQPRGVNWCERTALPHGGCQYLCLPAPQINPHSPKFTCVCPDGMLLARDMRSCLTAEAEPVVTTLGPSTIRPRVSSTARRPKPTDHRPASSAPWRPAAVPGLTTMESATLSHQVLAEVADRGKEEKPRSVGALSIVLPIVLLVLLCFGAFLVWKNWRLKNINSINFDNPVYQKTTEDQVHICRSQDGYTYPSRQMVSLEDDVA</sequence>
<dbReference type="InterPro" id="IPR036055">
    <property type="entry name" value="LDL_receptor-like_sf"/>
</dbReference>
<feature type="disulfide bond" evidence="22">
    <location>
        <begin position="173"/>
        <end position="188"/>
    </location>
</feature>
<dbReference type="GO" id="GO:0005905">
    <property type="term" value="C:clathrin-coated pit"/>
    <property type="evidence" value="ECO:0007669"/>
    <property type="project" value="UniProtKB-SubCell"/>
</dbReference>
<dbReference type="FunFam" id="2.120.10.30:FF:000002">
    <property type="entry name" value="low-density lipoprotein receptor isoform X1"/>
    <property type="match status" value="1"/>
</dbReference>
<feature type="disulfide bond" evidence="22">
    <location>
        <begin position="28"/>
        <end position="40"/>
    </location>
</feature>
<dbReference type="FunFam" id="2.10.25.10:FF:000052">
    <property type="entry name" value="low-density lipoprotein receptor isoform X1"/>
    <property type="match status" value="1"/>
</dbReference>
<keyword evidence="17" id="KW-0675">Receptor</keyword>
<feature type="transmembrane region" description="Helical" evidence="25">
    <location>
        <begin position="706"/>
        <end position="729"/>
    </location>
</feature>
<dbReference type="PROSITE" id="PS00010">
    <property type="entry name" value="ASX_HYDROXYL"/>
    <property type="match status" value="1"/>
</dbReference>
<keyword evidence="15 22" id="KW-1015">Disulfide bond</keyword>
<dbReference type="SMART" id="SM00135">
    <property type="entry name" value="LY"/>
    <property type="match status" value="5"/>
</dbReference>
<dbReference type="PROSITE" id="PS01209">
    <property type="entry name" value="LDLRA_1"/>
    <property type="match status" value="3"/>
</dbReference>
<dbReference type="InterPro" id="IPR018097">
    <property type="entry name" value="EGF_Ca-bd_CS"/>
</dbReference>
<evidence type="ECO:0000256" key="3">
    <source>
        <dbReference type="ARBA" id="ARBA00022448"/>
    </source>
</evidence>
<dbReference type="PANTHER" id="PTHR22722">
    <property type="entry name" value="LOW-DENSITY LIPOPROTEIN RECEPTOR-RELATED PROTEIN 2-RELATED"/>
    <property type="match status" value="1"/>
</dbReference>
<feature type="disulfide bond" evidence="22">
    <location>
        <begin position="161"/>
        <end position="179"/>
    </location>
</feature>
<dbReference type="Pfam" id="PF07645">
    <property type="entry name" value="EGF_CA"/>
    <property type="match status" value="1"/>
</dbReference>
<keyword evidence="13" id="KW-0443">Lipid metabolism</keyword>
<dbReference type="GO" id="GO:0042562">
    <property type="term" value="F:hormone binding"/>
    <property type="evidence" value="ECO:0007669"/>
    <property type="project" value="TreeGrafter"/>
</dbReference>
<feature type="repeat" description="LDL-receptor class B" evidence="23">
    <location>
        <begin position="491"/>
        <end position="535"/>
    </location>
</feature>
<dbReference type="GO" id="GO:0090208">
    <property type="term" value="P:positive regulation of triglyceride metabolic process"/>
    <property type="evidence" value="ECO:0007669"/>
    <property type="project" value="UniProtKB-ARBA"/>
</dbReference>
<dbReference type="InterPro" id="IPR000033">
    <property type="entry name" value="LDLR_classB_rpt"/>
</dbReference>
<dbReference type="GO" id="GO:0005768">
    <property type="term" value="C:endosome"/>
    <property type="evidence" value="ECO:0007669"/>
    <property type="project" value="UniProtKB-ARBA"/>
</dbReference>
<dbReference type="Proteomes" id="UP000694422">
    <property type="component" value="Unplaced"/>
</dbReference>
<evidence type="ECO:0000256" key="11">
    <source>
        <dbReference type="ARBA" id="ARBA00022989"/>
    </source>
</evidence>
<dbReference type="AlphaFoldDB" id="A0A8C9PIM8"/>
<evidence type="ECO:0000256" key="13">
    <source>
        <dbReference type="ARBA" id="ARBA00023098"/>
    </source>
</evidence>
<dbReference type="FunFam" id="2.10.25.10:FF:000009">
    <property type="entry name" value="Low-density lipoprotein receptor isoform 1"/>
    <property type="match status" value="1"/>
</dbReference>
<feature type="chain" id="PRO_5034796893" evidence="26">
    <location>
        <begin position="23"/>
        <end position="779"/>
    </location>
</feature>
<feature type="disulfide bond" evidence="22">
    <location>
        <begin position="117"/>
        <end position="135"/>
    </location>
</feature>
<keyword evidence="18" id="KW-0168">Coated pit</keyword>
<evidence type="ECO:0000256" key="24">
    <source>
        <dbReference type="SAM" id="MobiDB-lite"/>
    </source>
</evidence>
<dbReference type="GO" id="GO:0042632">
    <property type="term" value="P:cholesterol homeostasis"/>
    <property type="evidence" value="ECO:0007669"/>
    <property type="project" value="UniProtKB-ARBA"/>
</dbReference>
<dbReference type="InterPro" id="IPR009030">
    <property type="entry name" value="Growth_fac_rcpt_cys_sf"/>
</dbReference>
<dbReference type="GO" id="GO:0043235">
    <property type="term" value="C:receptor complex"/>
    <property type="evidence" value="ECO:0007669"/>
    <property type="project" value="TreeGrafter"/>
</dbReference>
<feature type="repeat" description="LDL-receptor class B" evidence="23">
    <location>
        <begin position="404"/>
        <end position="446"/>
    </location>
</feature>
<evidence type="ECO:0000256" key="16">
    <source>
        <dbReference type="ARBA" id="ARBA00023166"/>
    </source>
</evidence>
<evidence type="ECO:0000256" key="6">
    <source>
        <dbReference type="ARBA" id="ARBA00022583"/>
    </source>
</evidence>
<dbReference type="InterPro" id="IPR000152">
    <property type="entry name" value="EGF-type_Asp/Asn_hydroxyl_site"/>
</dbReference>
<evidence type="ECO:0000256" key="21">
    <source>
        <dbReference type="ARBA" id="ARBA00046288"/>
    </source>
</evidence>
<evidence type="ECO:0000256" key="4">
    <source>
        <dbReference type="ARBA" id="ARBA00022536"/>
    </source>
</evidence>
<organism evidence="28 29">
    <name type="scientific">Spermophilus dauricus</name>
    <name type="common">Daurian ground squirrel</name>
    <dbReference type="NCBI Taxonomy" id="99837"/>
    <lineage>
        <taxon>Eukaryota</taxon>
        <taxon>Metazoa</taxon>
        <taxon>Chordata</taxon>
        <taxon>Craniata</taxon>
        <taxon>Vertebrata</taxon>
        <taxon>Euteleostomi</taxon>
        <taxon>Mammalia</taxon>
        <taxon>Eutheria</taxon>
        <taxon>Euarchontoglires</taxon>
        <taxon>Glires</taxon>
        <taxon>Rodentia</taxon>
        <taxon>Sciuromorpha</taxon>
        <taxon>Sciuridae</taxon>
        <taxon>Xerinae</taxon>
        <taxon>Marmotini</taxon>
        <taxon>Spermophilus</taxon>
    </lineage>
</organism>
<keyword evidence="16" id="KW-1207">Sterol metabolism</keyword>
<comment type="similarity">
    <text evidence="2">Belongs to the LDLR family.</text>
</comment>
<evidence type="ECO:0000256" key="7">
    <source>
        <dbReference type="ARBA" id="ARBA00022692"/>
    </source>
</evidence>
<dbReference type="GO" id="GO:0006898">
    <property type="term" value="P:receptor-mediated endocytosis"/>
    <property type="evidence" value="ECO:0007669"/>
    <property type="project" value="TreeGrafter"/>
</dbReference>
<dbReference type="SUPFAM" id="SSF57184">
    <property type="entry name" value="Growth factor receptor domain"/>
    <property type="match status" value="1"/>
</dbReference>
<evidence type="ECO:0000313" key="29">
    <source>
        <dbReference type="Proteomes" id="UP000694422"/>
    </source>
</evidence>
<keyword evidence="11 25" id="KW-1133">Transmembrane helix</keyword>
<evidence type="ECO:0000256" key="9">
    <source>
        <dbReference type="ARBA" id="ARBA00022729"/>
    </source>
</evidence>
<dbReference type="Gene3D" id="4.10.1220.10">
    <property type="entry name" value="EGF-type module"/>
    <property type="match status" value="1"/>
</dbReference>
<evidence type="ECO:0000256" key="1">
    <source>
        <dbReference type="ARBA" id="ARBA00004600"/>
    </source>
</evidence>
<dbReference type="SUPFAM" id="SSF63825">
    <property type="entry name" value="YWTD domain"/>
    <property type="match status" value="1"/>
</dbReference>
<protein>
    <submittedName>
        <fullName evidence="28">Low density lipoprotein receptor</fullName>
    </submittedName>
</protein>
<dbReference type="Pfam" id="PF14670">
    <property type="entry name" value="FXa_inhibition"/>
    <property type="match status" value="1"/>
</dbReference>
<name>A0A8C9PIM8_SPEDA</name>
<dbReference type="InterPro" id="IPR051221">
    <property type="entry name" value="LDLR-related"/>
</dbReference>
<dbReference type="FunFam" id="4.10.400.10:FF:000072">
    <property type="entry name" value="Low density lipoprotein receptor"/>
    <property type="match status" value="1"/>
</dbReference>
<evidence type="ECO:0000259" key="27">
    <source>
        <dbReference type="PROSITE" id="PS01186"/>
    </source>
</evidence>
<evidence type="ECO:0000256" key="19">
    <source>
        <dbReference type="ARBA" id="ARBA00023180"/>
    </source>
</evidence>
<reference evidence="28" key="1">
    <citation type="submission" date="2025-08" db="UniProtKB">
        <authorList>
            <consortium name="Ensembl"/>
        </authorList>
    </citation>
    <scope>IDENTIFICATION</scope>
</reference>
<dbReference type="InterPro" id="IPR002172">
    <property type="entry name" value="LDrepeatLR_classA_rpt"/>
</dbReference>
<feature type="disulfide bond" evidence="22">
    <location>
        <begin position="110"/>
        <end position="122"/>
    </location>
</feature>
<dbReference type="Pfam" id="PF00058">
    <property type="entry name" value="Ldl_recept_b"/>
    <property type="match status" value="5"/>
</dbReference>
<keyword evidence="12" id="KW-0445">Lipid transport</keyword>
<evidence type="ECO:0000256" key="8">
    <source>
        <dbReference type="ARBA" id="ARBA00022710"/>
    </source>
</evidence>
<feature type="repeat" description="LDL-receptor class B" evidence="23">
    <location>
        <begin position="357"/>
        <end position="403"/>
    </location>
</feature>
<dbReference type="InterPro" id="IPR049883">
    <property type="entry name" value="NOTCH1_EGF-like"/>
</dbReference>
<evidence type="ECO:0000256" key="26">
    <source>
        <dbReference type="SAM" id="SignalP"/>
    </source>
</evidence>
<evidence type="ECO:0000256" key="20">
    <source>
        <dbReference type="ARBA" id="ARBA00023221"/>
    </source>
</evidence>
<accession>A0A8C9PIM8</accession>
<keyword evidence="10" id="KW-0677">Repeat</keyword>
<dbReference type="FunFam" id="4.10.400.10:FF:000124">
    <property type="entry name" value="Low density lipoprotein receptor"/>
    <property type="match status" value="1"/>
</dbReference>
<dbReference type="InterPro" id="IPR023415">
    <property type="entry name" value="LDLR_class-A_CS"/>
</dbReference>
<feature type="region of interest" description="Disordered" evidence="24">
    <location>
        <begin position="643"/>
        <end position="672"/>
    </location>
</feature>
<dbReference type="Gene3D" id="4.10.400.10">
    <property type="entry name" value="Low-density Lipoprotein Receptor"/>
    <property type="match status" value="4"/>
</dbReference>
<feature type="disulfide bond" evidence="22">
    <location>
        <begin position="129"/>
        <end position="144"/>
    </location>
</feature>
<dbReference type="GO" id="GO:0050994">
    <property type="term" value="P:regulation of lipid catabolic process"/>
    <property type="evidence" value="ECO:0007669"/>
    <property type="project" value="UniProtKB-ARBA"/>
</dbReference>
<feature type="disulfide bond" evidence="22">
    <location>
        <begin position="154"/>
        <end position="166"/>
    </location>
</feature>
<dbReference type="GO" id="GO:0005509">
    <property type="term" value="F:calcium ion binding"/>
    <property type="evidence" value="ECO:0007669"/>
    <property type="project" value="InterPro"/>
</dbReference>